<accession>A0A3D4T081</accession>
<gene>
    <name evidence="1" type="ORF">DIW82_09240</name>
</gene>
<dbReference type="EMBL" id="DQID01000239">
    <property type="protein sequence ID" value="HCT14946.1"/>
    <property type="molecule type" value="Genomic_DNA"/>
</dbReference>
<dbReference type="AlphaFoldDB" id="A0A3D4T081"/>
<proteinExistence type="predicted"/>
<sequence length="60" mass="7186">MTVEFNYVTDDELQHRRDSLLADADLTWGQLEQLAEDRDLTEDQEYLLEEIRRIDFLLGK</sequence>
<dbReference type="Proteomes" id="UP000261739">
    <property type="component" value="Unassembled WGS sequence"/>
</dbReference>
<dbReference type="RefSeq" id="WP_273052194.1">
    <property type="nucleotide sequence ID" value="NZ_DAITTW010000082.1"/>
</dbReference>
<reference evidence="1 2" key="1">
    <citation type="journal article" date="2018" name="Nat. Biotechnol.">
        <title>A standardized bacterial taxonomy based on genome phylogeny substantially revises the tree of life.</title>
        <authorList>
            <person name="Parks D.H."/>
            <person name="Chuvochina M."/>
            <person name="Waite D.W."/>
            <person name="Rinke C."/>
            <person name="Skarshewski A."/>
            <person name="Chaumeil P.A."/>
            <person name="Hugenholtz P."/>
        </authorList>
    </citation>
    <scope>NUCLEOTIDE SEQUENCE [LARGE SCALE GENOMIC DNA]</scope>
    <source>
        <strain evidence="1">UBA11247</strain>
    </source>
</reference>
<dbReference type="STRING" id="863239.GCA_000213935_02554"/>
<evidence type="ECO:0000313" key="2">
    <source>
        <dbReference type="Proteomes" id="UP000261739"/>
    </source>
</evidence>
<organism evidence="1 2">
    <name type="scientific">Corynebacterium nuruki</name>
    <dbReference type="NCBI Taxonomy" id="1032851"/>
    <lineage>
        <taxon>Bacteria</taxon>
        <taxon>Bacillati</taxon>
        <taxon>Actinomycetota</taxon>
        <taxon>Actinomycetes</taxon>
        <taxon>Mycobacteriales</taxon>
        <taxon>Corynebacteriaceae</taxon>
        <taxon>Corynebacterium</taxon>
    </lineage>
</organism>
<comment type="caution">
    <text evidence="1">The sequence shown here is derived from an EMBL/GenBank/DDBJ whole genome shotgun (WGS) entry which is preliminary data.</text>
</comment>
<protein>
    <submittedName>
        <fullName evidence="1">Uncharacterized protein</fullName>
    </submittedName>
</protein>
<evidence type="ECO:0000313" key="1">
    <source>
        <dbReference type="EMBL" id="HCT14946.1"/>
    </source>
</evidence>
<name>A0A3D4T081_9CORY</name>